<dbReference type="OrthoDB" id="9785695at2"/>
<dbReference type="EMBL" id="VAUP01000028">
    <property type="protein sequence ID" value="TLX42364.1"/>
    <property type="molecule type" value="Genomic_DNA"/>
</dbReference>
<dbReference type="InterPro" id="IPR020550">
    <property type="entry name" value="Inositol_monophosphatase_CS"/>
</dbReference>
<comment type="catalytic activity">
    <reaction evidence="1 10">
        <text>a myo-inositol phosphate + H2O = myo-inositol + phosphate</text>
        <dbReference type="Rhea" id="RHEA:24056"/>
        <dbReference type="ChEBI" id="CHEBI:15377"/>
        <dbReference type="ChEBI" id="CHEBI:17268"/>
        <dbReference type="ChEBI" id="CHEBI:43474"/>
        <dbReference type="ChEBI" id="CHEBI:84139"/>
        <dbReference type="EC" id="3.1.3.25"/>
    </reaction>
</comment>
<dbReference type="Pfam" id="PF00459">
    <property type="entry name" value="Inositol_P"/>
    <property type="match status" value="1"/>
</dbReference>
<evidence type="ECO:0000256" key="6">
    <source>
        <dbReference type="ARBA" id="ARBA00022723"/>
    </source>
</evidence>
<evidence type="ECO:0000256" key="10">
    <source>
        <dbReference type="RuleBase" id="RU364068"/>
    </source>
</evidence>
<dbReference type="InterPro" id="IPR033942">
    <property type="entry name" value="IMPase"/>
</dbReference>
<gene>
    <name evidence="11" type="ORF">FBQ73_11940</name>
</gene>
<dbReference type="PRINTS" id="PR01959">
    <property type="entry name" value="SBIMPHPHTASE"/>
</dbReference>
<dbReference type="CDD" id="cd01639">
    <property type="entry name" value="IMPase"/>
    <property type="match status" value="1"/>
</dbReference>
<evidence type="ECO:0000256" key="9">
    <source>
        <dbReference type="PIRSR" id="PIRSR600760-2"/>
    </source>
</evidence>
<dbReference type="Gene3D" id="3.40.190.80">
    <property type="match status" value="1"/>
</dbReference>
<keyword evidence="6 9" id="KW-0479">Metal-binding</keyword>
<sequence>MIRTPLITVMVQAVRKAGRALARDFGEVEQLQVSMKGPGDFVSAADRKSEETLHAELLRVRPTYSFLMEESGAVEGADTSNVWVVDPLDGTTNFLHGIPIFSISLALVRNGVPVAGVIFNPVMDELYVAETGQGAYLNDRRLRVAGRKKLADSVVCCGLPHMGRGDHAKFNRELEKVQGQVSGLRRTGSAAIDLAWVASGRFDAFWERDLSAWDMAAGIVLVREAGGIVTDLSDGDKMLDKGSVIAGNEIIRSDLMRLLKSA</sequence>
<evidence type="ECO:0000256" key="1">
    <source>
        <dbReference type="ARBA" id="ARBA00001033"/>
    </source>
</evidence>
<dbReference type="GO" id="GO:0007165">
    <property type="term" value="P:signal transduction"/>
    <property type="evidence" value="ECO:0007669"/>
    <property type="project" value="TreeGrafter"/>
</dbReference>
<evidence type="ECO:0000256" key="4">
    <source>
        <dbReference type="ARBA" id="ARBA00013106"/>
    </source>
</evidence>
<dbReference type="GO" id="GO:0046854">
    <property type="term" value="P:phosphatidylinositol phosphate biosynthetic process"/>
    <property type="evidence" value="ECO:0007669"/>
    <property type="project" value="InterPro"/>
</dbReference>
<dbReference type="Gene3D" id="3.30.540.10">
    <property type="entry name" value="Fructose-1,6-Bisphosphatase, subunit A, domain 1"/>
    <property type="match status" value="1"/>
</dbReference>
<protein>
    <recommendedName>
        <fullName evidence="5 10">Inositol-1-monophosphatase</fullName>
        <ecNumber evidence="4 10">3.1.3.25</ecNumber>
    </recommendedName>
</protein>
<dbReference type="PANTHER" id="PTHR20854:SF4">
    <property type="entry name" value="INOSITOL-1-MONOPHOSPHATASE-RELATED"/>
    <property type="match status" value="1"/>
</dbReference>
<proteinExistence type="inferred from homology"/>
<comment type="similarity">
    <text evidence="3 10">Belongs to the inositol monophosphatase superfamily.</text>
</comment>
<comment type="caution">
    <text evidence="11">The sequence shown here is derived from an EMBL/GenBank/DDBJ whole genome shotgun (WGS) entry which is preliminary data.</text>
</comment>
<dbReference type="GO" id="GO:0046872">
    <property type="term" value="F:metal ion binding"/>
    <property type="evidence" value="ECO:0007669"/>
    <property type="project" value="UniProtKB-KW"/>
</dbReference>
<dbReference type="PANTHER" id="PTHR20854">
    <property type="entry name" value="INOSITOL MONOPHOSPHATASE"/>
    <property type="match status" value="1"/>
</dbReference>
<dbReference type="GeneID" id="95774164"/>
<dbReference type="EC" id="3.1.3.25" evidence="4 10"/>
<evidence type="ECO:0000313" key="11">
    <source>
        <dbReference type="EMBL" id="TLX42364.1"/>
    </source>
</evidence>
<evidence type="ECO:0000256" key="3">
    <source>
        <dbReference type="ARBA" id="ARBA00009759"/>
    </source>
</evidence>
<dbReference type="PROSITE" id="PS00630">
    <property type="entry name" value="IMP_2"/>
    <property type="match status" value="1"/>
</dbReference>
<feature type="binding site" evidence="9">
    <location>
        <position position="89"/>
    </location>
    <ligand>
        <name>Mg(2+)</name>
        <dbReference type="ChEBI" id="CHEBI:18420"/>
        <label>1</label>
        <note>catalytic</note>
    </ligand>
</feature>
<dbReference type="GO" id="GO:0006020">
    <property type="term" value="P:inositol metabolic process"/>
    <property type="evidence" value="ECO:0007669"/>
    <property type="project" value="TreeGrafter"/>
</dbReference>
<accession>A0A6C1KGV4</accession>
<dbReference type="SUPFAM" id="SSF56655">
    <property type="entry name" value="Carbohydrate phosphatase"/>
    <property type="match status" value="1"/>
</dbReference>
<feature type="binding site" evidence="9">
    <location>
        <position position="86"/>
    </location>
    <ligand>
        <name>Mg(2+)</name>
        <dbReference type="ChEBI" id="CHEBI:18420"/>
        <label>1</label>
        <note>catalytic</note>
    </ligand>
</feature>
<organism evidence="11 12">
    <name type="scientific">Xanthobacter autotrophicus</name>
    <dbReference type="NCBI Taxonomy" id="280"/>
    <lineage>
        <taxon>Bacteria</taxon>
        <taxon>Pseudomonadati</taxon>
        <taxon>Pseudomonadota</taxon>
        <taxon>Alphaproteobacteria</taxon>
        <taxon>Hyphomicrobiales</taxon>
        <taxon>Xanthobacteraceae</taxon>
        <taxon>Xanthobacter</taxon>
    </lineage>
</organism>
<reference evidence="11 12" key="1">
    <citation type="submission" date="2019-05" db="EMBL/GenBank/DDBJ databases">
        <authorList>
            <person name="Zhou X."/>
        </authorList>
    </citation>
    <scope>NUCLEOTIDE SEQUENCE [LARGE SCALE GENOMIC DNA]</scope>
    <source>
        <strain evidence="11 12">DSM 432</strain>
    </source>
</reference>
<dbReference type="PROSITE" id="PS00629">
    <property type="entry name" value="IMP_1"/>
    <property type="match status" value="1"/>
</dbReference>
<dbReference type="InterPro" id="IPR020583">
    <property type="entry name" value="Inositol_monoP_metal-BS"/>
</dbReference>
<feature type="binding site" evidence="9">
    <location>
        <position position="88"/>
    </location>
    <ligand>
        <name>Mg(2+)</name>
        <dbReference type="ChEBI" id="CHEBI:18420"/>
        <label>1</label>
        <note>catalytic</note>
    </ligand>
</feature>
<evidence type="ECO:0000256" key="5">
    <source>
        <dbReference type="ARBA" id="ARBA00019784"/>
    </source>
</evidence>
<dbReference type="AlphaFoldDB" id="A0A6C1KGV4"/>
<evidence type="ECO:0000313" key="12">
    <source>
        <dbReference type="Proteomes" id="UP000305131"/>
    </source>
</evidence>
<dbReference type="PRINTS" id="PR00377">
    <property type="entry name" value="IMPHPHTASES"/>
</dbReference>
<dbReference type="InterPro" id="IPR000760">
    <property type="entry name" value="Inositol_monophosphatase-like"/>
</dbReference>
<dbReference type="Proteomes" id="UP000305131">
    <property type="component" value="Unassembled WGS sequence"/>
</dbReference>
<keyword evidence="8 9" id="KW-0460">Magnesium</keyword>
<dbReference type="RefSeq" id="WP_138399733.1">
    <property type="nucleotide sequence ID" value="NZ_JBAFVI010000008.1"/>
</dbReference>
<dbReference type="FunFam" id="3.40.190.80:FF:000020">
    <property type="entry name" value="Fructose-1,6-bisphosphatase/inositol-1-monophosphatase"/>
    <property type="match status" value="1"/>
</dbReference>
<evidence type="ECO:0000256" key="2">
    <source>
        <dbReference type="ARBA" id="ARBA00001946"/>
    </source>
</evidence>
<feature type="binding site" evidence="9">
    <location>
        <position position="69"/>
    </location>
    <ligand>
        <name>Mg(2+)</name>
        <dbReference type="ChEBI" id="CHEBI:18420"/>
        <label>1</label>
        <note>catalytic</note>
    </ligand>
</feature>
<dbReference type="InterPro" id="IPR022337">
    <property type="entry name" value="Inositol_monophosphatase_SuhB"/>
</dbReference>
<name>A0A6C1KGV4_XANAU</name>
<feature type="binding site" evidence="9">
    <location>
        <position position="214"/>
    </location>
    <ligand>
        <name>Mg(2+)</name>
        <dbReference type="ChEBI" id="CHEBI:18420"/>
        <label>1</label>
        <note>catalytic</note>
    </ligand>
</feature>
<keyword evidence="7 10" id="KW-0378">Hydrolase</keyword>
<dbReference type="FunFam" id="3.30.540.10:FF:000003">
    <property type="entry name" value="Inositol-1-monophosphatase"/>
    <property type="match status" value="1"/>
</dbReference>
<comment type="cofactor">
    <cofactor evidence="2 9 10">
        <name>Mg(2+)</name>
        <dbReference type="ChEBI" id="CHEBI:18420"/>
    </cofactor>
</comment>
<evidence type="ECO:0000256" key="8">
    <source>
        <dbReference type="ARBA" id="ARBA00022842"/>
    </source>
</evidence>
<dbReference type="GO" id="GO:0008934">
    <property type="term" value="F:inositol monophosphate 1-phosphatase activity"/>
    <property type="evidence" value="ECO:0007669"/>
    <property type="project" value="InterPro"/>
</dbReference>
<evidence type="ECO:0000256" key="7">
    <source>
        <dbReference type="ARBA" id="ARBA00022801"/>
    </source>
</evidence>